<accession>A0A7U2FGZ8</accession>
<dbReference type="AlphaFoldDB" id="A0A7U2FGZ8"/>
<feature type="transmembrane region" description="Helical" evidence="6">
    <location>
        <begin position="109"/>
        <end position="129"/>
    </location>
</feature>
<dbReference type="OrthoDB" id="444631at2759"/>
<keyword evidence="4 6" id="KW-0472">Membrane</keyword>
<dbReference type="VEuPathDB" id="FungiDB:JI435_110160"/>
<evidence type="ECO:0000256" key="2">
    <source>
        <dbReference type="ARBA" id="ARBA00022692"/>
    </source>
</evidence>
<dbReference type="PANTHER" id="PTHR33048">
    <property type="entry name" value="PTH11-LIKE INTEGRAL MEMBRANE PROTEIN (AFU_ORTHOLOGUE AFUA_5G11245)"/>
    <property type="match status" value="1"/>
</dbReference>
<sequence>MVPTATLPHSRTSPTNATSTICAGSCRRPLNNVSLIAHHCCLCLPARVLRQALNSFGVCICARRFKDVLSHVLAGFTLNIYTISFNMHHHSPSWYILSSEATAHIRLDALAPAIVFTIIAFCMVLFRWFSRLVCRPGYIGLEDYLISIAVLLSICITGIIEFLLDSQHSNKGDRKASTLAIMLKLVFTQSLLYHLSIALVKTAFTLQYLRLFSLIRPITICCYILFGCIIGAAAWGIFGVIFLCKPIHTYWNLRVNGTCMDAETHFFSTSVIGIVLDWAIWILPIPVVGRLKLPRRQKWGLMCVFGLGGMVCVVSVLRLVLVWCYAHEGRVTKSGTFALIWSTLELNVAIICASLLVMKPLFARYVPAMVSDQPVSAREDARLWRAMTGLAQLDAAEDGKKDVEYEGCGRRDTVVESDIRQAGLLMIPRRAWDPKRGLRVKRRSSLF</sequence>
<protein>
    <recommendedName>
        <fullName evidence="7">Rhodopsin domain-containing protein</fullName>
    </recommendedName>
</protein>
<comment type="subcellular location">
    <subcellularLocation>
        <location evidence="1">Membrane</location>
        <topology evidence="1">Multi-pass membrane protein</topology>
    </subcellularLocation>
</comment>
<proteinExistence type="inferred from homology"/>
<feature type="transmembrane region" description="Helical" evidence="6">
    <location>
        <begin position="220"/>
        <end position="243"/>
    </location>
</feature>
<feature type="transmembrane region" description="Helical" evidence="6">
    <location>
        <begin position="266"/>
        <end position="287"/>
    </location>
</feature>
<evidence type="ECO:0000256" key="5">
    <source>
        <dbReference type="ARBA" id="ARBA00038359"/>
    </source>
</evidence>
<evidence type="ECO:0000256" key="6">
    <source>
        <dbReference type="SAM" id="Phobius"/>
    </source>
</evidence>
<feature type="domain" description="Rhodopsin" evidence="7">
    <location>
        <begin position="127"/>
        <end position="364"/>
    </location>
</feature>
<feature type="transmembrane region" description="Helical" evidence="6">
    <location>
        <begin position="338"/>
        <end position="358"/>
    </location>
</feature>
<evidence type="ECO:0000256" key="3">
    <source>
        <dbReference type="ARBA" id="ARBA00022989"/>
    </source>
</evidence>
<reference evidence="9" key="1">
    <citation type="journal article" date="2021" name="BMC Genomics">
        <title>Chromosome-level genome assembly and manually-curated proteome of model necrotroph Parastagonospora nodorum Sn15 reveals a genome-wide trove of candidate effector homologs, and redundancy of virulence-related functions within an accessory chromosome.</title>
        <authorList>
            <person name="Bertazzoni S."/>
            <person name="Jones D.A.B."/>
            <person name="Phan H.T."/>
            <person name="Tan K.-C."/>
            <person name="Hane J.K."/>
        </authorList>
    </citation>
    <scope>NUCLEOTIDE SEQUENCE [LARGE SCALE GENOMIC DNA]</scope>
    <source>
        <strain evidence="9">SN15 / ATCC MYA-4574 / FGSC 10173)</strain>
    </source>
</reference>
<organism evidence="8 9">
    <name type="scientific">Phaeosphaeria nodorum (strain SN15 / ATCC MYA-4574 / FGSC 10173)</name>
    <name type="common">Glume blotch fungus</name>
    <name type="synonym">Parastagonospora nodorum</name>
    <dbReference type="NCBI Taxonomy" id="321614"/>
    <lineage>
        <taxon>Eukaryota</taxon>
        <taxon>Fungi</taxon>
        <taxon>Dikarya</taxon>
        <taxon>Ascomycota</taxon>
        <taxon>Pezizomycotina</taxon>
        <taxon>Dothideomycetes</taxon>
        <taxon>Pleosporomycetidae</taxon>
        <taxon>Pleosporales</taxon>
        <taxon>Pleosporineae</taxon>
        <taxon>Phaeosphaeriaceae</taxon>
        <taxon>Parastagonospora</taxon>
    </lineage>
</organism>
<evidence type="ECO:0000313" key="9">
    <source>
        <dbReference type="Proteomes" id="UP000663193"/>
    </source>
</evidence>
<keyword evidence="2 6" id="KW-0812">Transmembrane</keyword>
<evidence type="ECO:0000259" key="7">
    <source>
        <dbReference type="Pfam" id="PF20684"/>
    </source>
</evidence>
<feature type="transmembrane region" description="Helical" evidence="6">
    <location>
        <begin position="68"/>
        <end position="89"/>
    </location>
</feature>
<feature type="transmembrane region" description="Helical" evidence="6">
    <location>
        <begin position="176"/>
        <end position="200"/>
    </location>
</feature>
<comment type="similarity">
    <text evidence="5">Belongs to the SAT4 family.</text>
</comment>
<dbReference type="InterPro" id="IPR049326">
    <property type="entry name" value="Rhodopsin_dom_fungi"/>
</dbReference>
<dbReference type="EMBL" id="CP069040">
    <property type="protein sequence ID" value="QRD05097.1"/>
    <property type="molecule type" value="Genomic_DNA"/>
</dbReference>
<evidence type="ECO:0000256" key="1">
    <source>
        <dbReference type="ARBA" id="ARBA00004141"/>
    </source>
</evidence>
<dbReference type="Proteomes" id="UP000663193">
    <property type="component" value="Chromosome 18"/>
</dbReference>
<dbReference type="GO" id="GO:0016020">
    <property type="term" value="C:membrane"/>
    <property type="evidence" value="ECO:0007669"/>
    <property type="project" value="UniProtKB-SubCell"/>
</dbReference>
<feature type="transmembrane region" description="Helical" evidence="6">
    <location>
        <begin position="141"/>
        <end position="164"/>
    </location>
</feature>
<feature type="transmembrane region" description="Helical" evidence="6">
    <location>
        <begin position="299"/>
        <end position="326"/>
    </location>
</feature>
<name>A0A7U2FGZ8_PHANO</name>
<dbReference type="PANTHER" id="PTHR33048:SF47">
    <property type="entry name" value="INTEGRAL MEMBRANE PROTEIN-RELATED"/>
    <property type="match status" value="1"/>
</dbReference>
<keyword evidence="9" id="KW-1185">Reference proteome</keyword>
<keyword evidence="3 6" id="KW-1133">Transmembrane helix</keyword>
<dbReference type="InterPro" id="IPR052337">
    <property type="entry name" value="SAT4-like"/>
</dbReference>
<evidence type="ECO:0000313" key="8">
    <source>
        <dbReference type="EMBL" id="QRD05097.1"/>
    </source>
</evidence>
<gene>
    <name evidence="8" type="ORF">JI435_110160</name>
</gene>
<dbReference type="Pfam" id="PF20684">
    <property type="entry name" value="Fung_rhodopsin"/>
    <property type="match status" value="1"/>
</dbReference>
<evidence type="ECO:0000256" key="4">
    <source>
        <dbReference type="ARBA" id="ARBA00023136"/>
    </source>
</evidence>